<name>A0A9D4LQI6_DREPO</name>
<proteinExistence type="predicted"/>
<reference evidence="1" key="1">
    <citation type="journal article" date="2019" name="bioRxiv">
        <title>The Genome of the Zebra Mussel, Dreissena polymorpha: A Resource for Invasive Species Research.</title>
        <authorList>
            <person name="McCartney M.A."/>
            <person name="Auch B."/>
            <person name="Kono T."/>
            <person name="Mallez S."/>
            <person name="Zhang Y."/>
            <person name="Obille A."/>
            <person name="Becker A."/>
            <person name="Abrahante J.E."/>
            <person name="Garbe J."/>
            <person name="Badalamenti J.P."/>
            <person name="Herman A."/>
            <person name="Mangelson H."/>
            <person name="Liachko I."/>
            <person name="Sullivan S."/>
            <person name="Sone E.D."/>
            <person name="Koren S."/>
            <person name="Silverstein K.A.T."/>
            <person name="Beckman K.B."/>
            <person name="Gohl D.M."/>
        </authorList>
    </citation>
    <scope>NUCLEOTIDE SEQUENCE</scope>
    <source>
        <strain evidence="1">Duluth1</strain>
        <tissue evidence="1">Whole animal</tissue>
    </source>
</reference>
<sequence>MDWGTINCWVLWMKLKLLDLNPLPVLGSLWVLICIFPNGSVKVCCHCQEFKFRSPCTLAAHRPDVGL</sequence>
<gene>
    <name evidence="1" type="ORF">DPMN_025126</name>
</gene>
<accession>A0A9D4LQI6</accession>
<reference evidence="1" key="2">
    <citation type="submission" date="2020-11" db="EMBL/GenBank/DDBJ databases">
        <authorList>
            <person name="McCartney M.A."/>
            <person name="Auch B."/>
            <person name="Kono T."/>
            <person name="Mallez S."/>
            <person name="Becker A."/>
            <person name="Gohl D.M."/>
            <person name="Silverstein K.A.T."/>
            <person name="Koren S."/>
            <person name="Bechman K.B."/>
            <person name="Herman A."/>
            <person name="Abrahante J.E."/>
            <person name="Garbe J."/>
        </authorList>
    </citation>
    <scope>NUCLEOTIDE SEQUENCE</scope>
    <source>
        <strain evidence="1">Duluth1</strain>
        <tissue evidence="1">Whole animal</tissue>
    </source>
</reference>
<protein>
    <submittedName>
        <fullName evidence="1">Uncharacterized protein</fullName>
    </submittedName>
</protein>
<comment type="caution">
    <text evidence="1">The sequence shown here is derived from an EMBL/GenBank/DDBJ whole genome shotgun (WGS) entry which is preliminary data.</text>
</comment>
<dbReference type="Proteomes" id="UP000828390">
    <property type="component" value="Unassembled WGS sequence"/>
</dbReference>
<dbReference type="EMBL" id="JAIWYP010000002">
    <property type="protein sequence ID" value="KAH3862161.1"/>
    <property type="molecule type" value="Genomic_DNA"/>
</dbReference>
<evidence type="ECO:0000313" key="2">
    <source>
        <dbReference type="Proteomes" id="UP000828390"/>
    </source>
</evidence>
<organism evidence="1 2">
    <name type="scientific">Dreissena polymorpha</name>
    <name type="common">Zebra mussel</name>
    <name type="synonym">Mytilus polymorpha</name>
    <dbReference type="NCBI Taxonomy" id="45954"/>
    <lineage>
        <taxon>Eukaryota</taxon>
        <taxon>Metazoa</taxon>
        <taxon>Spiralia</taxon>
        <taxon>Lophotrochozoa</taxon>
        <taxon>Mollusca</taxon>
        <taxon>Bivalvia</taxon>
        <taxon>Autobranchia</taxon>
        <taxon>Heteroconchia</taxon>
        <taxon>Euheterodonta</taxon>
        <taxon>Imparidentia</taxon>
        <taxon>Neoheterodontei</taxon>
        <taxon>Myida</taxon>
        <taxon>Dreissenoidea</taxon>
        <taxon>Dreissenidae</taxon>
        <taxon>Dreissena</taxon>
    </lineage>
</organism>
<evidence type="ECO:0000313" key="1">
    <source>
        <dbReference type="EMBL" id="KAH3862161.1"/>
    </source>
</evidence>
<dbReference type="AlphaFoldDB" id="A0A9D4LQI6"/>
<keyword evidence="2" id="KW-1185">Reference proteome</keyword>